<comment type="caution">
    <text evidence="2">The sequence shown here is derived from an EMBL/GenBank/DDBJ whole genome shotgun (WGS) entry which is preliminary data.</text>
</comment>
<name>A0A833TFR4_JUGRE</name>
<feature type="domain" description="Sieve element occlusion N-terminal" evidence="1">
    <location>
        <begin position="16"/>
        <end position="281"/>
    </location>
</feature>
<dbReference type="EMBL" id="LIHL02000010">
    <property type="protein sequence ID" value="KAF5458881.1"/>
    <property type="molecule type" value="Genomic_DNA"/>
</dbReference>
<dbReference type="EMBL" id="LIHL02000010">
    <property type="protein sequence ID" value="KAF5458882.1"/>
    <property type="molecule type" value="Genomic_DNA"/>
</dbReference>
<dbReference type="InterPro" id="IPR027942">
    <property type="entry name" value="SEO_N"/>
</dbReference>
<dbReference type="InterPro" id="IPR039299">
    <property type="entry name" value="SEOA"/>
</dbReference>
<dbReference type="Proteomes" id="UP000619265">
    <property type="component" value="Unassembled WGS sequence"/>
</dbReference>
<evidence type="ECO:0000313" key="4">
    <source>
        <dbReference type="Proteomes" id="UP000619265"/>
    </source>
</evidence>
<sequence length="414" mass="46287">MEQSNCGVSLSELTMSDDQILNQIRETHVPVPNQNIPSSDLFDAIKSSLYLATQIVDNALLGAGGLENLEVPAVSTSGDLSLLPGILDQLSTVLRRSAPCGETELKNTSMSILRNELSSFSWTEKAVLILTAFAVDYGDFWALVKLQSFDSLVELVGVTKREPTTINCPDLIKCEKEIGDISYLIKDTLEAIKCIIEFERQSNWADTRGIKTTLLTTVTDSIPLHVYWVIVTVVACTTQMFCLSNDTVKTMDLSPLIEKMSTNLDLLKKNVHDCGQQIVKPMRQRILAVKATGPGVYVSEDYTFLYGSTNNGWKDQFLGYVTNIIRDLAVNHPKISIRKQDVLKLNSGKLKVRAKELQARFKSDRGYVELYKDSRIIVGDYGTTIVKVLEKFDDWKGSLNQFGFGDCFKDYYDN</sequence>
<gene>
    <name evidence="2" type="ORF">F2P56_022876</name>
    <name evidence="3" type="ORF">F2P56_022877</name>
</gene>
<evidence type="ECO:0000313" key="2">
    <source>
        <dbReference type="EMBL" id="KAF5458881.1"/>
    </source>
</evidence>
<protein>
    <recommendedName>
        <fullName evidence="1">Sieve element occlusion N-terminal domain-containing protein</fullName>
    </recommendedName>
</protein>
<dbReference type="Pfam" id="PF14576">
    <property type="entry name" value="SEO_N"/>
    <property type="match status" value="1"/>
</dbReference>
<reference evidence="2" key="1">
    <citation type="submission" date="2015-10" db="EMBL/GenBank/DDBJ databases">
        <authorList>
            <person name="Martinez-Garcia P.J."/>
            <person name="Crepeau M.W."/>
            <person name="Puiu D."/>
            <person name="Gonzalez-Ibeas D."/>
            <person name="Whalen J."/>
            <person name="Stevens K."/>
            <person name="Paul R."/>
            <person name="Butterfield T."/>
            <person name="Britton M."/>
            <person name="Reagan R."/>
            <person name="Chakraborty S."/>
            <person name="Walawage S.L."/>
            <person name="Vasquez-Gross H.A."/>
            <person name="Cardeno C."/>
            <person name="Famula R."/>
            <person name="Pratt K."/>
            <person name="Kuruganti S."/>
            <person name="Aradhya M.K."/>
            <person name="Leslie C.A."/>
            <person name="Dandekar A.M."/>
            <person name="Salzberg S.L."/>
            <person name="Wegrzyn J.L."/>
            <person name="Langley C.H."/>
            <person name="Neale D.B."/>
        </authorList>
    </citation>
    <scope>NUCLEOTIDE SEQUENCE</scope>
    <source>
        <tissue evidence="2">Leaves</tissue>
    </source>
</reference>
<dbReference type="Gramene" id="Jr10_19390_p1">
    <property type="protein sequence ID" value="cds.Jr10_19390_p1"/>
    <property type="gene ID" value="Jr10_19390"/>
</dbReference>
<dbReference type="Gramene" id="Jr10_19400_p1">
    <property type="protein sequence ID" value="cds.Jr10_19400_p1"/>
    <property type="gene ID" value="Jr10_19400"/>
</dbReference>
<accession>A0A833TFR4</accession>
<dbReference type="GO" id="GO:0010088">
    <property type="term" value="P:phloem development"/>
    <property type="evidence" value="ECO:0007669"/>
    <property type="project" value="InterPro"/>
</dbReference>
<dbReference type="PANTHER" id="PTHR33232:SF18">
    <property type="entry name" value="PROTEIN SIEVE ELEMENT OCCLUSION B-LIKE"/>
    <property type="match status" value="1"/>
</dbReference>
<evidence type="ECO:0000313" key="3">
    <source>
        <dbReference type="EMBL" id="KAF5458882.1"/>
    </source>
</evidence>
<reference evidence="2" key="2">
    <citation type="submission" date="2020-03" db="EMBL/GenBank/DDBJ databases">
        <title>Walnut 2.0.</title>
        <authorList>
            <person name="Marrano A."/>
            <person name="Britton M."/>
            <person name="Zimin A.V."/>
            <person name="Zaini P.A."/>
            <person name="Workman R."/>
            <person name="Puiu D."/>
            <person name="Bianco L."/>
            <person name="Allen B.J."/>
            <person name="Troggio M."/>
            <person name="Leslie C.A."/>
            <person name="Timp W."/>
            <person name="Dendekar A."/>
            <person name="Salzberg S.L."/>
            <person name="Neale D.B."/>
        </authorList>
    </citation>
    <scope>NUCLEOTIDE SEQUENCE</scope>
    <source>
        <tissue evidence="2">Leaves</tissue>
    </source>
</reference>
<dbReference type="PANTHER" id="PTHR33232">
    <property type="entry name" value="PROTEIN SIEVE ELEMENT OCCLUSION B-LIKE"/>
    <property type="match status" value="1"/>
</dbReference>
<evidence type="ECO:0000259" key="1">
    <source>
        <dbReference type="Pfam" id="PF14576"/>
    </source>
</evidence>
<dbReference type="AlphaFoldDB" id="A0A833TFR4"/>
<organism evidence="2 4">
    <name type="scientific">Juglans regia</name>
    <name type="common">English walnut</name>
    <dbReference type="NCBI Taxonomy" id="51240"/>
    <lineage>
        <taxon>Eukaryota</taxon>
        <taxon>Viridiplantae</taxon>
        <taxon>Streptophyta</taxon>
        <taxon>Embryophyta</taxon>
        <taxon>Tracheophyta</taxon>
        <taxon>Spermatophyta</taxon>
        <taxon>Magnoliopsida</taxon>
        <taxon>eudicotyledons</taxon>
        <taxon>Gunneridae</taxon>
        <taxon>Pentapetalae</taxon>
        <taxon>rosids</taxon>
        <taxon>fabids</taxon>
        <taxon>Fagales</taxon>
        <taxon>Juglandaceae</taxon>
        <taxon>Juglans</taxon>
    </lineage>
</organism>
<proteinExistence type="predicted"/>